<feature type="region of interest" description="Disordered" evidence="1">
    <location>
        <begin position="96"/>
        <end position="162"/>
    </location>
</feature>
<dbReference type="Proteomes" id="UP000467841">
    <property type="component" value="Unassembled WGS sequence"/>
</dbReference>
<feature type="compositionally biased region" description="Basic and acidic residues" evidence="1">
    <location>
        <begin position="143"/>
        <end position="153"/>
    </location>
</feature>
<evidence type="ECO:0000313" key="2">
    <source>
        <dbReference type="EMBL" id="CAA7042263.1"/>
    </source>
</evidence>
<protein>
    <submittedName>
        <fullName evidence="2">Uncharacterized protein</fullName>
    </submittedName>
</protein>
<gene>
    <name evidence="2" type="ORF">MERR_LOCUS29498</name>
</gene>
<organism evidence="2 3">
    <name type="scientific">Microthlaspi erraticum</name>
    <dbReference type="NCBI Taxonomy" id="1685480"/>
    <lineage>
        <taxon>Eukaryota</taxon>
        <taxon>Viridiplantae</taxon>
        <taxon>Streptophyta</taxon>
        <taxon>Embryophyta</taxon>
        <taxon>Tracheophyta</taxon>
        <taxon>Spermatophyta</taxon>
        <taxon>Magnoliopsida</taxon>
        <taxon>eudicotyledons</taxon>
        <taxon>Gunneridae</taxon>
        <taxon>Pentapetalae</taxon>
        <taxon>rosids</taxon>
        <taxon>malvids</taxon>
        <taxon>Brassicales</taxon>
        <taxon>Brassicaceae</taxon>
        <taxon>Coluteocarpeae</taxon>
        <taxon>Microthlaspi</taxon>
    </lineage>
</organism>
<keyword evidence="3" id="KW-1185">Reference proteome</keyword>
<sequence>MATEKPITTETVALTEKKMDMSLDAIIKMSKSNNTNVNKGKKQRASNKKESVNGAAKKTAKAQRYMDSRSDVRQGAFAKRRSNFNGNQFPETTAVARKAASATQQRGRPYNAGRMTNTDQSRFVTPPAQNRSAHRGFVAKQQQQREEKTEEKQVNGGQRQWPQTLDSRFANLKEERMRMTRVADEGRNVSNNGIGLHHYHHHQQHQVVQWGRRPTRFPY</sequence>
<dbReference type="OrthoDB" id="1902342at2759"/>
<comment type="caution">
    <text evidence="2">The sequence shown here is derived from an EMBL/GenBank/DDBJ whole genome shotgun (WGS) entry which is preliminary data.</text>
</comment>
<feature type="compositionally biased region" description="Polar residues" evidence="1">
    <location>
        <begin position="114"/>
        <end position="131"/>
    </location>
</feature>
<dbReference type="EMBL" id="CACVBM020001264">
    <property type="protein sequence ID" value="CAA7042263.1"/>
    <property type="molecule type" value="Genomic_DNA"/>
</dbReference>
<proteinExistence type="predicted"/>
<accession>A0A6D2JFK6</accession>
<reference evidence="2" key="1">
    <citation type="submission" date="2020-01" db="EMBL/GenBank/DDBJ databases">
        <authorList>
            <person name="Mishra B."/>
        </authorList>
    </citation>
    <scope>NUCLEOTIDE SEQUENCE [LARGE SCALE GENOMIC DNA]</scope>
</reference>
<name>A0A6D2JFK6_9BRAS</name>
<dbReference type="PANTHER" id="PTHR36048">
    <property type="entry name" value="RIBOSOME MATURATION FACTOR"/>
    <property type="match status" value="1"/>
</dbReference>
<dbReference type="AlphaFoldDB" id="A0A6D2JFK6"/>
<dbReference type="PANTHER" id="PTHR36048:SF1">
    <property type="entry name" value="RIBOSOME MATURATION FACTOR"/>
    <property type="match status" value="1"/>
</dbReference>
<evidence type="ECO:0000313" key="3">
    <source>
        <dbReference type="Proteomes" id="UP000467841"/>
    </source>
</evidence>
<feature type="region of interest" description="Disordered" evidence="1">
    <location>
        <begin position="30"/>
        <end position="73"/>
    </location>
</feature>
<evidence type="ECO:0000256" key="1">
    <source>
        <dbReference type="SAM" id="MobiDB-lite"/>
    </source>
</evidence>